<feature type="region of interest" description="Disordered" evidence="1">
    <location>
        <begin position="73"/>
        <end position="92"/>
    </location>
</feature>
<evidence type="ECO:0000313" key="2">
    <source>
        <dbReference type="EMBL" id="DAF49865.1"/>
    </source>
</evidence>
<name>A0A8S5SFR9_9CAUD</name>
<organism evidence="2">
    <name type="scientific">Myoviridae sp. ctHMa1</name>
    <dbReference type="NCBI Taxonomy" id="2827671"/>
    <lineage>
        <taxon>Viruses</taxon>
        <taxon>Duplodnaviria</taxon>
        <taxon>Heunggongvirae</taxon>
        <taxon>Uroviricota</taxon>
        <taxon>Caudoviricetes</taxon>
    </lineage>
</organism>
<dbReference type="EMBL" id="BK032590">
    <property type="protein sequence ID" value="DAF49865.1"/>
    <property type="molecule type" value="Genomic_DNA"/>
</dbReference>
<protein>
    <submittedName>
        <fullName evidence="2">Head to tail adaptor</fullName>
    </submittedName>
</protein>
<proteinExistence type="predicted"/>
<reference evidence="2" key="1">
    <citation type="journal article" date="2021" name="Proc. Natl. Acad. Sci. U.S.A.">
        <title>A Catalog of Tens of Thousands of Viruses from Human Metagenomes Reveals Hidden Associations with Chronic Diseases.</title>
        <authorList>
            <person name="Tisza M.J."/>
            <person name="Buck C.B."/>
        </authorList>
    </citation>
    <scope>NUCLEOTIDE SEQUENCE</scope>
    <source>
        <strain evidence="2">CtHMa1</strain>
    </source>
</reference>
<accession>A0A8S5SFR9</accession>
<sequence>MASEQENRIVAEVMDNMKMAETEESAARRYVRRAVDKILIYCCREDLPERLEGTAAQIAEDMLKADLLVSTGKETSSVTRGDTTISYRDPSASRSATVDFMKNYETSLNHYKKMRLPKDNHAGS</sequence>
<evidence type="ECO:0000256" key="1">
    <source>
        <dbReference type="SAM" id="MobiDB-lite"/>
    </source>
</evidence>